<organism evidence="1 2">
    <name type="scientific">Actinobaculum suis</name>
    <dbReference type="NCBI Taxonomy" id="1657"/>
    <lineage>
        <taxon>Bacteria</taxon>
        <taxon>Bacillati</taxon>
        <taxon>Actinomycetota</taxon>
        <taxon>Actinomycetes</taxon>
        <taxon>Actinomycetales</taxon>
        <taxon>Actinomycetaceae</taxon>
        <taxon>Actinobaculum</taxon>
    </lineage>
</organism>
<gene>
    <name evidence="1" type="ORF">NCTC10327_01957</name>
</gene>
<accession>A0A0K9ET08</accession>
<evidence type="ECO:0000313" key="2">
    <source>
        <dbReference type="Proteomes" id="UP000269974"/>
    </source>
</evidence>
<dbReference type="EMBL" id="UYIO01000001">
    <property type="protein sequence ID" value="VDG77352.1"/>
    <property type="molecule type" value="Genomic_DNA"/>
</dbReference>
<comment type="caution">
    <text evidence="1">The sequence shown here is derived from an EMBL/GenBank/DDBJ whole genome shotgun (WGS) entry which is preliminary data.</text>
</comment>
<evidence type="ECO:0000313" key="1">
    <source>
        <dbReference type="EMBL" id="VDG77352.1"/>
    </source>
</evidence>
<dbReference type="RefSeq" id="WP_049619603.1">
    <property type="nucleotide sequence ID" value="NZ_LFUS01000023.1"/>
</dbReference>
<proteinExistence type="predicted"/>
<name>A0A0K9ET08_9ACTO</name>
<dbReference type="InterPro" id="IPR058009">
    <property type="entry name" value="TTP_Phage_16"/>
</dbReference>
<reference evidence="1 2" key="1">
    <citation type="submission" date="2018-11" db="EMBL/GenBank/DDBJ databases">
        <authorList>
            <consortium name="Pathogen Informatics"/>
        </authorList>
    </citation>
    <scope>NUCLEOTIDE SEQUENCE [LARGE SCALE GENOMIC DNA]</scope>
    <source>
        <strain evidence="1 2">NCTC10327</strain>
    </source>
</reference>
<dbReference type="Pfam" id="PF25595">
    <property type="entry name" value="Phage_TTP_16"/>
    <property type="match status" value="1"/>
</dbReference>
<dbReference type="Proteomes" id="UP000269974">
    <property type="component" value="Unassembled WGS sequence"/>
</dbReference>
<protein>
    <submittedName>
        <fullName evidence="1">Uncharacterized protein</fullName>
    </submittedName>
</protein>
<dbReference type="AlphaFoldDB" id="A0A0K9ET08"/>
<sequence length="180" mass="19171">MSSKLVNTDIVRIVAVVGGLRDQAKPTVSELEGAVDITCAIASGYTLGMNASETIQGTQTLCEKAASTRRGPANYAGEFTFVREGDRNAQDTTSAFLKAAKVFKDPDTRVDIVRRGGVATAPDSALPYTEKFAEGQTVEVFGFTTDYPQNRPDQNGEDATYTVALLPTGQFEHAVKVTAG</sequence>